<proteinExistence type="inferred from homology"/>
<reference evidence="6" key="1">
    <citation type="submission" date="2025-08" db="UniProtKB">
        <authorList>
            <consortium name="RefSeq"/>
        </authorList>
    </citation>
    <scope>IDENTIFICATION</scope>
    <source>
        <tissue evidence="6">Sperm</tissue>
    </source>
</reference>
<dbReference type="InterPro" id="IPR042183">
    <property type="entry name" value="MmgE/PrpD_sf_1"/>
</dbReference>
<evidence type="ECO:0000256" key="1">
    <source>
        <dbReference type="ARBA" id="ARBA00006174"/>
    </source>
</evidence>
<feature type="domain" description="MmgE/PrpD C-terminal" evidence="4">
    <location>
        <begin position="346"/>
        <end position="505"/>
    </location>
</feature>
<dbReference type="Gene3D" id="1.10.4100.10">
    <property type="entry name" value="2-methylcitrate dehydratase PrpD"/>
    <property type="match status" value="1"/>
</dbReference>
<gene>
    <name evidence="6" type="primary">LOC116943649</name>
</gene>
<dbReference type="InterPro" id="IPR042188">
    <property type="entry name" value="MmgE/PrpD_sf_2"/>
</dbReference>
<dbReference type="InterPro" id="IPR045336">
    <property type="entry name" value="MmgE_PrpD_N"/>
</dbReference>
<accession>A0AAJ7T7D9</accession>
<comment type="similarity">
    <text evidence="1">Belongs to the PrpD family.</text>
</comment>
<dbReference type="SUPFAM" id="SSF103378">
    <property type="entry name" value="2-methylcitrate dehydratase PrpD"/>
    <property type="match status" value="1"/>
</dbReference>
<feature type="compositionally biased region" description="Basic and acidic residues" evidence="2">
    <location>
        <begin position="44"/>
        <end position="58"/>
    </location>
</feature>
<dbReference type="GO" id="GO:0006952">
    <property type="term" value="P:defense response"/>
    <property type="evidence" value="ECO:0007669"/>
    <property type="project" value="TreeGrafter"/>
</dbReference>
<dbReference type="Pfam" id="PF03972">
    <property type="entry name" value="MmgE_PrpD_N"/>
    <property type="match status" value="1"/>
</dbReference>
<dbReference type="GO" id="GO:0047613">
    <property type="term" value="F:aconitate decarboxylase activity"/>
    <property type="evidence" value="ECO:0007669"/>
    <property type="project" value="TreeGrafter"/>
</dbReference>
<evidence type="ECO:0000313" key="6">
    <source>
        <dbReference type="RefSeq" id="XP_032812574.1"/>
    </source>
</evidence>
<evidence type="ECO:0000259" key="4">
    <source>
        <dbReference type="Pfam" id="PF19305"/>
    </source>
</evidence>
<dbReference type="InterPro" id="IPR005656">
    <property type="entry name" value="MmgE_PrpD"/>
</dbReference>
<dbReference type="FunFam" id="1.10.4100.10:FF:000002">
    <property type="entry name" value="Aconitate decarboxylase 1"/>
    <property type="match status" value="1"/>
</dbReference>
<evidence type="ECO:0000256" key="2">
    <source>
        <dbReference type="SAM" id="MobiDB-lite"/>
    </source>
</evidence>
<dbReference type="RefSeq" id="XP_032812574.1">
    <property type="nucleotide sequence ID" value="XM_032956683.1"/>
</dbReference>
<keyword evidence="5" id="KW-1185">Reference proteome</keyword>
<dbReference type="KEGG" id="pmrn:116943649"/>
<evidence type="ECO:0000259" key="3">
    <source>
        <dbReference type="Pfam" id="PF03972"/>
    </source>
</evidence>
<dbReference type="InterPro" id="IPR045337">
    <property type="entry name" value="MmgE_PrpD_C"/>
</dbReference>
<dbReference type="PANTHER" id="PTHR16943:SF8">
    <property type="entry name" value="2-METHYLCITRATE DEHYDRATASE"/>
    <property type="match status" value="1"/>
</dbReference>
<sequence>MTSSALLLLSAKQTRPMSRVPILFLRGPGCRGLHSATGGSGAPLREKPQLQQQPEEHFQQQQQQRRPREKPKGSFSQSLAQLTAGLGPEHASPVARSRASRMMLDAVGVGLLGARTEVAQIARSHGERLSAGGPCTAWGSSGVQLSASAAAFVNGVSIHAMDFDDTWHPATHPSGSLLPALLAAAEAAPAGQKPSGLQLMLAFLVGVEVQGRLLRCSREANDIPKRFHPPTVVGTIGAAAGCARLLGLDEARCLHALAIAASFAGAPLANAATQAKPLHAGHAARMGLEAAALAASGLHANEAMFDLAERGFGAFYPDYETPRTPLDPCGGAPLLLEQQDVAFKRFPAHLGTHWVADAACALRERIASVCGGHVDTALIESLVLHVPRSAYVDRAFPADEHEARHSFQFVGCSALLDGAVTRASFEAPARCRPALRSLLERTRLEHPRDNVPSFALMYAEASASVRGLEVSARCDSFLGHWRQPLGREALLGKFARNAAEGGVGEARAAAAAALLEGVEELSDASEICRLLH</sequence>
<feature type="region of interest" description="Disordered" evidence="2">
    <location>
        <begin position="33"/>
        <end position="77"/>
    </location>
</feature>
<dbReference type="GO" id="GO:0005739">
    <property type="term" value="C:mitochondrion"/>
    <property type="evidence" value="ECO:0007669"/>
    <property type="project" value="TreeGrafter"/>
</dbReference>
<feature type="domain" description="MmgE/PrpD N-terminal" evidence="3">
    <location>
        <begin position="77"/>
        <end position="320"/>
    </location>
</feature>
<evidence type="ECO:0000313" key="5">
    <source>
        <dbReference type="Proteomes" id="UP001318040"/>
    </source>
</evidence>
<organism evidence="5 6">
    <name type="scientific">Petromyzon marinus</name>
    <name type="common">Sea lamprey</name>
    <dbReference type="NCBI Taxonomy" id="7757"/>
    <lineage>
        <taxon>Eukaryota</taxon>
        <taxon>Metazoa</taxon>
        <taxon>Chordata</taxon>
        <taxon>Craniata</taxon>
        <taxon>Vertebrata</taxon>
        <taxon>Cyclostomata</taxon>
        <taxon>Hyperoartia</taxon>
        <taxon>Petromyzontiformes</taxon>
        <taxon>Petromyzontidae</taxon>
        <taxon>Petromyzon</taxon>
    </lineage>
</organism>
<dbReference type="Gene3D" id="3.30.1330.120">
    <property type="entry name" value="2-methylcitrate dehydratase PrpD"/>
    <property type="match status" value="1"/>
</dbReference>
<dbReference type="AlphaFoldDB" id="A0AAJ7T7D9"/>
<dbReference type="PANTHER" id="PTHR16943">
    <property type="entry name" value="2-METHYLCITRATE DEHYDRATASE-RELATED"/>
    <property type="match status" value="1"/>
</dbReference>
<dbReference type="Pfam" id="PF19305">
    <property type="entry name" value="MmgE_PrpD_C"/>
    <property type="match status" value="1"/>
</dbReference>
<name>A0AAJ7T7D9_PETMA</name>
<dbReference type="Proteomes" id="UP001318040">
    <property type="component" value="Chromosome 18"/>
</dbReference>
<protein>
    <submittedName>
        <fullName evidence="6">Cis-aconitate decarboxylase-like</fullName>
    </submittedName>
</protein>
<dbReference type="InterPro" id="IPR036148">
    <property type="entry name" value="MmgE/PrpD_sf"/>
</dbReference>